<dbReference type="AlphaFoldDB" id="L7JZ94"/>
<evidence type="ECO:0000313" key="1">
    <source>
        <dbReference type="EMBL" id="ELQ76366.1"/>
    </source>
</evidence>
<dbReference type="EMBL" id="JH993854">
    <property type="protein sequence ID" value="ELQ76366.1"/>
    <property type="molecule type" value="Genomic_DNA"/>
</dbReference>
<accession>L7JZ94</accession>
<dbReference type="VEuPathDB" id="MicrosporidiaDB:THOM_0679"/>
<dbReference type="InParanoid" id="L7JZ94"/>
<protein>
    <submittedName>
        <fullName evidence="1">Uncharacterized protein</fullName>
    </submittedName>
</protein>
<proteinExistence type="predicted"/>
<keyword evidence="2" id="KW-1185">Reference proteome</keyword>
<name>L7JZ94_TRAHO</name>
<organism evidence="1 2">
    <name type="scientific">Trachipleistophora hominis</name>
    <name type="common">Microsporidian parasite</name>
    <dbReference type="NCBI Taxonomy" id="72359"/>
    <lineage>
        <taxon>Eukaryota</taxon>
        <taxon>Fungi</taxon>
        <taxon>Fungi incertae sedis</taxon>
        <taxon>Microsporidia</taxon>
        <taxon>Pleistophoridae</taxon>
        <taxon>Trachipleistophora</taxon>
    </lineage>
</organism>
<sequence length="42" mass="4817">MSILREGGKGNRMASLMEVCEMDRVQNKILRLDEKLPGTKHM</sequence>
<dbReference type="HOGENOM" id="CLU_3260842_0_0_1"/>
<evidence type="ECO:0000313" key="2">
    <source>
        <dbReference type="Proteomes" id="UP000011185"/>
    </source>
</evidence>
<reference evidence="1 2" key="1">
    <citation type="journal article" date="2012" name="PLoS Pathog.">
        <title>The genome of the obligate intracellular parasite Trachipleistophora hominis: new insights into microsporidian genome dynamics and reductive evolution.</title>
        <authorList>
            <person name="Heinz E."/>
            <person name="Williams T.A."/>
            <person name="Nakjang S."/>
            <person name="Noel C.J."/>
            <person name="Swan D.C."/>
            <person name="Goldberg A.V."/>
            <person name="Harris S.R."/>
            <person name="Weinmaier T."/>
            <person name="Markert S."/>
            <person name="Becher D."/>
            <person name="Bernhardt J."/>
            <person name="Dagan T."/>
            <person name="Hacker C."/>
            <person name="Lucocq J.M."/>
            <person name="Schweder T."/>
            <person name="Rattei T."/>
            <person name="Hall N."/>
            <person name="Hirt R.P."/>
            <person name="Embley T.M."/>
        </authorList>
    </citation>
    <scope>NUCLEOTIDE SEQUENCE [LARGE SCALE GENOMIC DNA]</scope>
</reference>
<dbReference type="Proteomes" id="UP000011185">
    <property type="component" value="Unassembled WGS sequence"/>
</dbReference>
<gene>
    <name evidence="1" type="ORF">THOM_0679</name>
</gene>